<dbReference type="STRING" id="68775.A0A5C3LSP2"/>
<proteinExistence type="predicted"/>
<evidence type="ECO:0000313" key="1">
    <source>
        <dbReference type="EMBL" id="TFK34948.1"/>
    </source>
</evidence>
<accession>A0A5C3LSP2</accession>
<dbReference type="GO" id="GO:0003677">
    <property type="term" value="F:DNA binding"/>
    <property type="evidence" value="ECO:0007669"/>
    <property type="project" value="InterPro"/>
</dbReference>
<evidence type="ECO:0000313" key="2">
    <source>
        <dbReference type="Proteomes" id="UP000308652"/>
    </source>
</evidence>
<feature type="non-terminal residue" evidence="1">
    <location>
        <position position="1"/>
    </location>
</feature>
<keyword evidence="2" id="KW-1185">Reference proteome</keyword>
<sequence>TKWVWRSGGIRTLTDGHLVELRKCMGVIKCPGKCSKVQRPKTDSNARKRQLETACSRCLIYPIIKSCSVQTHHFMIEQNGERVIVWEHHGEHLHERPPGGRLTQLERAVVDNQVRRRYMATAHQLRTGDNAPGSVPFHAISPSLTNPRSARYQVTRSRERLGINPSANKGALSVLHTLGDLNNKFEVPFIVESQFHGPTYICLQTPFMDQLIKESVESWISDELEEGPITSRHGFVTDGDHSFYQNGVSLVTCAYNSTIQAWVPILYTWIDRQDTAHHRPHFRRIFQSVIKYAGEKFDSKLLLHVMDFSGAQRGAHAEEYADALISRIPGFHLLSEEAKRVQRQYFIAEAQKYAVGCEIHFTRSLRRIKKLTPSDQVERLEDNVSILLGRSTTLIEFDGAIGQIRKYFPGFKGWLDWWLRPKIASMIFPVVSLIDPNIAKQVPSSSNAAENAHSILQHSSQTDQELIPGIKFIFLHMREFEARYHAIEDGHCKPGPMHETQKPLKPKVLHENDGRAPDTNDALLKKTELAMKKVSFSTMMEPILLTTSMSNFFHSYSWERPNSCFFDHGQELLYRAFSLCDSGLRDSMKKSLSSKSFLSSMLHHFERRMRKLDGTSLEYKQELQMAQTNLQYYIFDKWKLANHGEYGNADYWIHHAITDCNPPASIQSHFCLQHHLHWCCSAEHSFTEDMPFEPVISKFHFNDVEIPRNNYGESCTVTDYFTRFIPRALGGQSGTIPLHKQPDIECHSPDCREIAKIVLISSSWPKILHIKPPDHGHLQNIKNFTIKTGSKFVVEYQLVGRLLWHGPNDMHYSAQIMIENQNYAYNDLVSSGCLQANEDDDEFLPTKHDTMYYVYYQTSEIAEV</sequence>
<protein>
    <recommendedName>
        <fullName evidence="3">GCM domain-containing protein</fullName>
    </recommendedName>
</protein>
<name>A0A5C3LSP2_9AGAR</name>
<dbReference type="SUPFAM" id="SSF90073">
    <property type="entry name" value="GCM domain"/>
    <property type="match status" value="1"/>
</dbReference>
<dbReference type="Proteomes" id="UP000308652">
    <property type="component" value="Unassembled WGS sequence"/>
</dbReference>
<evidence type="ECO:0008006" key="3">
    <source>
        <dbReference type="Google" id="ProtNLM"/>
    </source>
</evidence>
<dbReference type="GO" id="GO:0006355">
    <property type="term" value="P:regulation of DNA-templated transcription"/>
    <property type="evidence" value="ECO:0007669"/>
    <property type="project" value="InterPro"/>
</dbReference>
<dbReference type="InterPro" id="IPR036115">
    <property type="entry name" value="GCM_dom_sf"/>
</dbReference>
<gene>
    <name evidence="1" type="ORF">BDQ12DRAFT_612575</name>
</gene>
<dbReference type="OrthoDB" id="3046685at2759"/>
<dbReference type="EMBL" id="ML213626">
    <property type="protein sequence ID" value="TFK34948.1"/>
    <property type="molecule type" value="Genomic_DNA"/>
</dbReference>
<reference evidence="1 2" key="1">
    <citation type="journal article" date="2019" name="Nat. Ecol. Evol.">
        <title>Megaphylogeny resolves global patterns of mushroom evolution.</title>
        <authorList>
            <person name="Varga T."/>
            <person name="Krizsan K."/>
            <person name="Foldi C."/>
            <person name="Dima B."/>
            <person name="Sanchez-Garcia M."/>
            <person name="Sanchez-Ramirez S."/>
            <person name="Szollosi G.J."/>
            <person name="Szarkandi J.G."/>
            <person name="Papp V."/>
            <person name="Albert L."/>
            <person name="Andreopoulos W."/>
            <person name="Angelini C."/>
            <person name="Antonin V."/>
            <person name="Barry K.W."/>
            <person name="Bougher N.L."/>
            <person name="Buchanan P."/>
            <person name="Buyck B."/>
            <person name="Bense V."/>
            <person name="Catcheside P."/>
            <person name="Chovatia M."/>
            <person name="Cooper J."/>
            <person name="Damon W."/>
            <person name="Desjardin D."/>
            <person name="Finy P."/>
            <person name="Geml J."/>
            <person name="Haridas S."/>
            <person name="Hughes K."/>
            <person name="Justo A."/>
            <person name="Karasinski D."/>
            <person name="Kautmanova I."/>
            <person name="Kiss B."/>
            <person name="Kocsube S."/>
            <person name="Kotiranta H."/>
            <person name="LaButti K.M."/>
            <person name="Lechner B.E."/>
            <person name="Liimatainen K."/>
            <person name="Lipzen A."/>
            <person name="Lukacs Z."/>
            <person name="Mihaltcheva S."/>
            <person name="Morgado L.N."/>
            <person name="Niskanen T."/>
            <person name="Noordeloos M.E."/>
            <person name="Ohm R.A."/>
            <person name="Ortiz-Santana B."/>
            <person name="Ovrebo C."/>
            <person name="Racz N."/>
            <person name="Riley R."/>
            <person name="Savchenko A."/>
            <person name="Shiryaev A."/>
            <person name="Soop K."/>
            <person name="Spirin V."/>
            <person name="Szebenyi C."/>
            <person name="Tomsovsky M."/>
            <person name="Tulloss R.E."/>
            <person name="Uehling J."/>
            <person name="Grigoriev I.V."/>
            <person name="Vagvolgyi C."/>
            <person name="Papp T."/>
            <person name="Martin F.M."/>
            <person name="Miettinen O."/>
            <person name="Hibbett D.S."/>
            <person name="Nagy L.G."/>
        </authorList>
    </citation>
    <scope>NUCLEOTIDE SEQUENCE [LARGE SCALE GENOMIC DNA]</scope>
    <source>
        <strain evidence="1 2">CBS 166.37</strain>
    </source>
</reference>
<organism evidence="1 2">
    <name type="scientific">Crucibulum laeve</name>
    <dbReference type="NCBI Taxonomy" id="68775"/>
    <lineage>
        <taxon>Eukaryota</taxon>
        <taxon>Fungi</taxon>
        <taxon>Dikarya</taxon>
        <taxon>Basidiomycota</taxon>
        <taxon>Agaricomycotina</taxon>
        <taxon>Agaricomycetes</taxon>
        <taxon>Agaricomycetidae</taxon>
        <taxon>Agaricales</taxon>
        <taxon>Agaricineae</taxon>
        <taxon>Nidulariaceae</taxon>
        <taxon>Crucibulum</taxon>
    </lineage>
</organism>
<dbReference type="AlphaFoldDB" id="A0A5C3LSP2"/>